<name>S2RYT0_LACPA</name>
<reference evidence="1 2" key="1">
    <citation type="journal article" date="2013" name="PLoS ONE">
        <title>Lactobacillus paracasei comparative genomics: towards species pan-genome definition and exploitation of diversity.</title>
        <authorList>
            <person name="Smokvina T."/>
            <person name="Wels M."/>
            <person name="Polka J."/>
            <person name="Chervaux C."/>
            <person name="Brisse S."/>
            <person name="Boekhorst J."/>
            <person name="van Hylckama Vlieg J.E."/>
            <person name="Siezen R.J."/>
        </authorList>
    </citation>
    <scope>NUCLEOTIDE SEQUENCE [LARGE SCALE GENOMIC DNA]</scope>
    <source>
        <strain evidence="1 2">Lpp126</strain>
    </source>
</reference>
<evidence type="ECO:0000313" key="1">
    <source>
        <dbReference type="EMBL" id="EPC83207.1"/>
    </source>
</evidence>
<feature type="non-terminal residue" evidence="1">
    <location>
        <position position="23"/>
    </location>
</feature>
<comment type="caution">
    <text evidence="1">The sequence shown here is derived from an EMBL/GenBank/DDBJ whole genome shotgun (WGS) entry which is preliminary data.</text>
</comment>
<gene>
    <name evidence="1" type="ORF">Lpp126_04488</name>
</gene>
<dbReference type="AlphaFoldDB" id="S2RYT0"/>
<evidence type="ECO:0000313" key="2">
    <source>
        <dbReference type="Proteomes" id="UP000014243"/>
    </source>
</evidence>
<accession>S2RYT0</accession>
<dbReference type="Proteomes" id="UP000014243">
    <property type="component" value="Unassembled WGS sequence"/>
</dbReference>
<organism evidence="1 2">
    <name type="scientific">Lacticaseibacillus paracasei subsp. paracasei Lpp126</name>
    <dbReference type="NCBI Taxonomy" id="1256206"/>
    <lineage>
        <taxon>Bacteria</taxon>
        <taxon>Bacillati</taxon>
        <taxon>Bacillota</taxon>
        <taxon>Bacilli</taxon>
        <taxon>Lactobacillales</taxon>
        <taxon>Lactobacillaceae</taxon>
        <taxon>Lacticaseibacillus</taxon>
    </lineage>
</organism>
<proteinExistence type="predicted"/>
<dbReference type="EMBL" id="ANKC01000297">
    <property type="protein sequence ID" value="EPC83207.1"/>
    <property type="molecule type" value="Genomic_DNA"/>
</dbReference>
<protein>
    <submittedName>
        <fullName evidence="1">Uncharacterized protein</fullName>
    </submittedName>
</protein>
<sequence length="23" mass="2659">MAEPVGIWLHDRNLKLISKDHDA</sequence>